<organism evidence="1 3">
    <name type="scientific">Pleurodeles waltl</name>
    <name type="common">Iberian ribbed newt</name>
    <dbReference type="NCBI Taxonomy" id="8319"/>
    <lineage>
        <taxon>Eukaryota</taxon>
        <taxon>Metazoa</taxon>
        <taxon>Chordata</taxon>
        <taxon>Craniata</taxon>
        <taxon>Vertebrata</taxon>
        <taxon>Euteleostomi</taxon>
        <taxon>Amphibia</taxon>
        <taxon>Batrachia</taxon>
        <taxon>Caudata</taxon>
        <taxon>Salamandroidea</taxon>
        <taxon>Salamandridae</taxon>
        <taxon>Pleurodelinae</taxon>
        <taxon>Pleurodeles</taxon>
    </lineage>
</organism>
<evidence type="ECO:0000313" key="2">
    <source>
        <dbReference type="EMBL" id="KAJ1137920.1"/>
    </source>
</evidence>
<dbReference type="AlphaFoldDB" id="A0AAV7M9V2"/>
<dbReference type="Proteomes" id="UP001066276">
    <property type="component" value="Chromosome 10"/>
</dbReference>
<dbReference type="EMBL" id="JANPWB010000014">
    <property type="protein sequence ID" value="KAJ1099939.1"/>
    <property type="molecule type" value="Genomic_DNA"/>
</dbReference>
<name>A0AAV7M9V2_PLEWA</name>
<comment type="caution">
    <text evidence="1">The sequence shown here is derived from an EMBL/GenBank/DDBJ whole genome shotgun (WGS) entry which is preliminary data.</text>
</comment>
<protein>
    <submittedName>
        <fullName evidence="1">Uncharacterized protein</fullName>
    </submittedName>
</protein>
<dbReference type="Proteomes" id="UP001066276">
    <property type="component" value="Chromosome 6"/>
</dbReference>
<sequence>MLRFGARCCVPNPDCLGRVGGSSEAVRQLERDEAGDQTRFLRSSFGARCCVPNPDCLGRVGGSSEAVRQLERDEAGDQTRFLRSSSINY</sequence>
<evidence type="ECO:0000313" key="3">
    <source>
        <dbReference type="Proteomes" id="UP001066276"/>
    </source>
</evidence>
<reference evidence="1" key="1">
    <citation type="journal article" date="2022" name="bioRxiv">
        <title>Sequencing and chromosome-scale assembly of the giantPleurodeles waltlgenome.</title>
        <authorList>
            <person name="Brown T."/>
            <person name="Elewa A."/>
            <person name="Iarovenko S."/>
            <person name="Subramanian E."/>
            <person name="Araus A.J."/>
            <person name="Petzold A."/>
            <person name="Susuki M."/>
            <person name="Suzuki K.-i.T."/>
            <person name="Hayashi T."/>
            <person name="Toyoda A."/>
            <person name="Oliveira C."/>
            <person name="Osipova E."/>
            <person name="Leigh N.D."/>
            <person name="Simon A."/>
            <person name="Yun M.H."/>
        </authorList>
    </citation>
    <scope>NUCLEOTIDE SEQUENCE</scope>
    <source>
        <strain evidence="1">20211129_DDA</strain>
        <tissue evidence="1">Liver</tissue>
    </source>
</reference>
<keyword evidence="3" id="KW-1185">Reference proteome</keyword>
<evidence type="ECO:0000313" key="1">
    <source>
        <dbReference type="EMBL" id="KAJ1099939.1"/>
    </source>
</evidence>
<accession>A0AAV7M9V2</accession>
<gene>
    <name evidence="2" type="ORF">NDU88_004316</name>
    <name evidence="1" type="ORF">NDU88_005032</name>
</gene>
<dbReference type="EMBL" id="JANPWB010000010">
    <property type="protein sequence ID" value="KAJ1137920.1"/>
    <property type="molecule type" value="Genomic_DNA"/>
</dbReference>
<proteinExistence type="predicted"/>